<keyword evidence="1" id="KW-0472">Membrane</keyword>
<dbReference type="EMBL" id="APBN01000002">
    <property type="protein sequence ID" value="EMT53350.1"/>
    <property type="molecule type" value="Genomic_DNA"/>
</dbReference>
<evidence type="ECO:0000256" key="1">
    <source>
        <dbReference type="SAM" id="Phobius"/>
    </source>
</evidence>
<keyword evidence="1" id="KW-0812">Transmembrane</keyword>
<evidence type="ECO:0000313" key="3">
    <source>
        <dbReference type="Proteomes" id="UP000012081"/>
    </source>
</evidence>
<sequence length="74" mass="8407">MKSLLIFLFLTILSLLFAMAMDVLIGLGAPASLQNLANLFWIMSPAEYILVIFLLIVIVFHFAHTFKHAKETKR</sequence>
<protein>
    <submittedName>
        <fullName evidence="2">Uncharacterized protein</fullName>
    </submittedName>
</protein>
<feature type="transmembrane region" description="Helical" evidence="1">
    <location>
        <begin position="38"/>
        <end position="63"/>
    </location>
</feature>
<dbReference type="PATRIC" id="fig|1300222.3.peg.1031"/>
<keyword evidence="1" id="KW-1133">Transmembrane helix</keyword>
<dbReference type="RefSeq" id="WP_003386801.1">
    <property type="nucleotide sequence ID" value="NZ_APBN01000002.1"/>
</dbReference>
<accession>M8ECX6</accession>
<dbReference type="AlphaFoldDB" id="M8ECX6"/>
<dbReference type="Pfam" id="PF26310">
    <property type="entry name" value="YczF"/>
    <property type="match status" value="1"/>
</dbReference>
<dbReference type="GeneID" id="89499845"/>
<name>M8ECX6_9BACL</name>
<keyword evidence="3" id="KW-1185">Reference proteome</keyword>
<reference evidence="2 3" key="1">
    <citation type="submission" date="2013-03" db="EMBL/GenBank/DDBJ databases">
        <title>Assembly of a new bacterial strain Brevibacillus borstelensis AK1.</title>
        <authorList>
            <person name="Rajan I."/>
            <person name="PoliReddy D."/>
            <person name="Sugumar T."/>
            <person name="Rathinam K."/>
            <person name="Alqarawi S."/>
            <person name="Khalil A.B."/>
            <person name="Sivakumar N."/>
        </authorList>
    </citation>
    <scope>NUCLEOTIDE SEQUENCE [LARGE SCALE GENOMIC DNA]</scope>
    <source>
        <strain evidence="2 3">AK1</strain>
    </source>
</reference>
<gene>
    <name evidence="2" type="ORF">I532_05040</name>
</gene>
<comment type="caution">
    <text evidence="2">The sequence shown here is derived from an EMBL/GenBank/DDBJ whole genome shotgun (WGS) entry which is preliminary data.</text>
</comment>
<dbReference type="InterPro" id="IPR058725">
    <property type="entry name" value="YczF"/>
</dbReference>
<dbReference type="Proteomes" id="UP000012081">
    <property type="component" value="Unassembled WGS sequence"/>
</dbReference>
<evidence type="ECO:0000313" key="2">
    <source>
        <dbReference type="EMBL" id="EMT53350.1"/>
    </source>
</evidence>
<proteinExistence type="predicted"/>
<organism evidence="2 3">
    <name type="scientific">Brevibacillus borstelensis AK1</name>
    <dbReference type="NCBI Taxonomy" id="1300222"/>
    <lineage>
        <taxon>Bacteria</taxon>
        <taxon>Bacillati</taxon>
        <taxon>Bacillota</taxon>
        <taxon>Bacilli</taxon>
        <taxon>Bacillales</taxon>
        <taxon>Paenibacillaceae</taxon>
        <taxon>Brevibacillus</taxon>
    </lineage>
</organism>